<evidence type="ECO:0000313" key="9">
    <source>
        <dbReference type="Proteomes" id="UP000197092"/>
    </source>
</evidence>
<dbReference type="Proteomes" id="UP000197092">
    <property type="component" value="Chromosome 1"/>
</dbReference>
<keyword evidence="4 6" id="KW-1133">Transmembrane helix</keyword>
<evidence type="ECO:0000256" key="1">
    <source>
        <dbReference type="ARBA" id="ARBA00004651"/>
    </source>
</evidence>
<evidence type="ECO:0000256" key="2">
    <source>
        <dbReference type="ARBA" id="ARBA00022475"/>
    </source>
</evidence>
<evidence type="ECO:0000313" key="8">
    <source>
        <dbReference type="EMBL" id="ASI91491.1"/>
    </source>
</evidence>
<accession>A0AAN1FIY6</accession>
<dbReference type="InterPro" id="IPR010432">
    <property type="entry name" value="RDD"/>
</dbReference>
<feature type="transmembrane region" description="Helical" evidence="6">
    <location>
        <begin position="122"/>
        <end position="142"/>
    </location>
</feature>
<organism evidence="8 9">
    <name type="scientific">Vibrio mediterranei</name>
    <dbReference type="NCBI Taxonomy" id="689"/>
    <lineage>
        <taxon>Bacteria</taxon>
        <taxon>Pseudomonadati</taxon>
        <taxon>Pseudomonadota</taxon>
        <taxon>Gammaproteobacteria</taxon>
        <taxon>Vibrionales</taxon>
        <taxon>Vibrionaceae</taxon>
        <taxon>Vibrio</taxon>
    </lineage>
</organism>
<protein>
    <submittedName>
        <fullName evidence="8">RDD family protein</fullName>
    </submittedName>
</protein>
<dbReference type="PANTHER" id="PTHR36115">
    <property type="entry name" value="PROLINE-RICH ANTIGEN HOMOLOG-RELATED"/>
    <property type="match status" value="1"/>
</dbReference>
<evidence type="ECO:0000259" key="7">
    <source>
        <dbReference type="Pfam" id="PF06271"/>
    </source>
</evidence>
<evidence type="ECO:0000256" key="5">
    <source>
        <dbReference type="ARBA" id="ARBA00023136"/>
    </source>
</evidence>
<evidence type="ECO:0000256" key="3">
    <source>
        <dbReference type="ARBA" id="ARBA00022692"/>
    </source>
</evidence>
<dbReference type="Pfam" id="PF06271">
    <property type="entry name" value="RDD"/>
    <property type="match status" value="1"/>
</dbReference>
<proteinExistence type="predicted"/>
<evidence type="ECO:0000256" key="6">
    <source>
        <dbReference type="SAM" id="Phobius"/>
    </source>
</evidence>
<dbReference type="GO" id="GO:0005886">
    <property type="term" value="C:plasma membrane"/>
    <property type="evidence" value="ECO:0007669"/>
    <property type="project" value="UniProtKB-SubCell"/>
</dbReference>
<feature type="transmembrane region" description="Helical" evidence="6">
    <location>
        <begin position="44"/>
        <end position="62"/>
    </location>
</feature>
<sequence>MEEVQEKWICGFWRRIGALFIDSLILGVFGAVIGLFLEDPFAQLGGWGSLIGFAVSITYFGVMNSSVSNGQTIGKKALNIRVVDSSNSTISLPKSFARYSFLAIPFSLNGAQVPNELSLSYLMYPLSLITLGGLLSISYLYVFNRVTRQSLHDLVVGTYVVNAETNRQELPSVWKPHLGGVAVLFIVAALVPAYTSSLFESEPFKGLLVTQEAINSNKSIRYAEVTTGSSTVTSSDSGTRTTTYVNAQAFLYKDNIDDSKTARQLAQTIIKTYPESLSKDIIQVTLAYGYDIGIASKWSSHNYRFTPQELTGLE</sequence>
<keyword evidence="3 6" id="KW-0812">Transmembrane</keyword>
<keyword evidence="2" id="KW-1003">Cell membrane</keyword>
<dbReference type="RefSeq" id="WP_088877667.1">
    <property type="nucleotide sequence ID" value="NZ_CP018308.1"/>
</dbReference>
<keyword evidence="5 6" id="KW-0472">Membrane</keyword>
<comment type="subcellular location">
    <subcellularLocation>
        <location evidence="1">Cell membrane</location>
        <topology evidence="1">Multi-pass membrane protein</topology>
    </subcellularLocation>
</comment>
<name>A0AAN1FIY6_9VIBR</name>
<feature type="transmembrane region" description="Helical" evidence="6">
    <location>
        <begin position="12"/>
        <end position="37"/>
    </location>
</feature>
<feature type="transmembrane region" description="Helical" evidence="6">
    <location>
        <begin position="177"/>
        <end position="195"/>
    </location>
</feature>
<reference evidence="9" key="1">
    <citation type="submission" date="2016-12" db="EMBL/GenBank/DDBJ databases">
        <title>Comparative genomic analysis reveals the diversity, evolution, and environmental adaptation strategies of the genus Vibrio.</title>
        <authorList>
            <person name="Lin H."/>
            <person name="Wang X."/>
            <person name="Zhang X.-H."/>
        </authorList>
    </citation>
    <scope>NUCLEOTIDE SEQUENCE [LARGE SCALE GENOMIC DNA]</scope>
    <source>
        <strain evidence="9">QT6D1</strain>
    </source>
</reference>
<dbReference type="AlphaFoldDB" id="A0AAN1FIY6"/>
<evidence type="ECO:0000256" key="4">
    <source>
        <dbReference type="ARBA" id="ARBA00022989"/>
    </source>
</evidence>
<gene>
    <name evidence="8" type="ORF">BSZ05_14000</name>
</gene>
<dbReference type="PANTHER" id="PTHR36115:SF6">
    <property type="entry name" value="PROLINE-RICH ANTIGEN HOMOLOG"/>
    <property type="match status" value="1"/>
</dbReference>
<feature type="domain" description="RDD" evidence="7">
    <location>
        <begin position="11"/>
        <end position="155"/>
    </location>
</feature>
<dbReference type="EMBL" id="CP018308">
    <property type="protein sequence ID" value="ASI91491.1"/>
    <property type="molecule type" value="Genomic_DNA"/>
</dbReference>
<dbReference type="InterPro" id="IPR051791">
    <property type="entry name" value="Pra-immunoreactive"/>
</dbReference>
<dbReference type="KEGG" id="vsh:BSZ05_14000"/>